<dbReference type="EMBL" id="JAOAOG010000254">
    <property type="protein sequence ID" value="KAJ6235847.1"/>
    <property type="molecule type" value="Genomic_DNA"/>
</dbReference>
<name>A0ABQ8XV13_9EUKA</name>
<protein>
    <submittedName>
        <fullName evidence="2">Uncharacterized protein</fullName>
    </submittedName>
</protein>
<dbReference type="NCBIfam" id="NF047580">
    <property type="entry name" value="BPSS1187_fam"/>
    <property type="match status" value="1"/>
</dbReference>
<dbReference type="InterPro" id="IPR058180">
    <property type="entry name" value="BPSS1187-like"/>
</dbReference>
<dbReference type="Gene3D" id="3.40.50.1820">
    <property type="entry name" value="alpha/beta hydrolase"/>
    <property type="match status" value="1"/>
</dbReference>
<sequence>MIYPKTVAVLIFLLNFLCTTNCQLIISQVPPASTDQAIDDWTEDHYIFYNTDVSKLNLLFVHLDGSYGIPGIAQKYLTFAANVGFHVVNLRYPNSWTVNDLCRTSEDEYCFSNLRMETLIGDNKTSEVNITRSNSIENRLIKLLQYLHSEDSEEGWDLYFDGDNIVWDKLGFSGHSQGAGHASFIGYQHNVHTVLNFASPADYSVKYLQVAPWLSEEPQTTADHFLGFGHLRDQIVGWDFLKLVFSDYLQLSQFGEEICVDNNTSPYSNSHMLFTDCEPSGSDNYHGSIINDKHTPLDDNDDPILSDTWIYLLTKNLDNYNTPTPTATPNPNTSNAGSFSFNSFMILFTSLFGLCLFF</sequence>
<keyword evidence="1" id="KW-0732">Signal</keyword>
<comment type="caution">
    <text evidence="2">The sequence shown here is derived from an EMBL/GenBank/DDBJ whole genome shotgun (WGS) entry which is preliminary data.</text>
</comment>
<keyword evidence="3" id="KW-1185">Reference proteome</keyword>
<feature type="signal peptide" evidence="1">
    <location>
        <begin position="1"/>
        <end position="22"/>
    </location>
</feature>
<reference evidence="2" key="1">
    <citation type="submission" date="2022-08" db="EMBL/GenBank/DDBJ databases">
        <title>Novel sulfate-reducing endosymbionts in the free-living metamonad Anaeramoeba.</title>
        <authorList>
            <person name="Jerlstrom-Hultqvist J."/>
            <person name="Cepicka I."/>
            <person name="Gallot-Lavallee L."/>
            <person name="Salas-Leiva D."/>
            <person name="Curtis B.A."/>
            <person name="Zahonova K."/>
            <person name="Pipaliya S."/>
            <person name="Dacks J."/>
            <person name="Roger A.J."/>
        </authorList>
    </citation>
    <scope>NUCLEOTIDE SEQUENCE</scope>
    <source>
        <strain evidence="2">Schooner1</strain>
    </source>
</reference>
<evidence type="ECO:0000313" key="3">
    <source>
        <dbReference type="Proteomes" id="UP001150062"/>
    </source>
</evidence>
<evidence type="ECO:0000256" key="1">
    <source>
        <dbReference type="SAM" id="SignalP"/>
    </source>
</evidence>
<accession>A0ABQ8XV13</accession>
<feature type="chain" id="PRO_5045751493" evidence="1">
    <location>
        <begin position="23"/>
        <end position="358"/>
    </location>
</feature>
<evidence type="ECO:0000313" key="2">
    <source>
        <dbReference type="EMBL" id="KAJ6235847.1"/>
    </source>
</evidence>
<gene>
    <name evidence="2" type="ORF">M0813_28407</name>
</gene>
<organism evidence="2 3">
    <name type="scientific">Anaeramoeba flamelloides</name>
    <dbReference type="NCBI Taxonomy" id="1746091"/>
    <lineage>
        <taxon>Eukaryota</taxon>
        <taxon>Metamonada</taxon>
        <taxon>Anaeramoebidae</taxon>
        <taxon>Anaeramoeba</taxon>
    </lineage>
</organism>
<dbReference type="InterPro" id="IPR029058">
    <property type="entry name" value="AB_hydrolase_fold"/>
</dbReference>
<dbReference type="SUPFAM" id="SSF53474">
    <property type="entry name" value="alpha/beta-Hydrolases"/>
    <property type="match status" value="1"/>
</dbReference>
<proteinExistence type="predicted"/>
<dbReference type="Proteomes" id="UP001150062">
    <property type="component" value="Unassembled WGS sequence"/>
</dbReference>